<protein>
    <submittedName>
        <fullName evidence="2">D-aminoacylase</fullName>
    </submittedName>
</protein>
<dbReference type="Gene3D" id="3.20.20.140">
    <property type="entry name" value="Metal-dependent hydrolases"/>
    <property type="match status" value="1"/>
</dbReference>
<name>A0ABW9BHU8_9BURK</name>
<comment type="caution">
    <text evidence="2">The sequence shown here is derived from an EMBL/GenBank/DDBJ whole genome shotgun (WGS) entry which is preliminary data.</text>
</comment>
<accession>A0ABW9BHU8</accession>
<evidence type="ECO:0000313" key="3">
    <source>
        <dbReference type="Proteomes" id="UP001629274"/>
    </source>
</evidence>
<dbReference type="SUPFAM" id="SSF51556">
    <property type="entry name" value="Metallo-dependent hydrolases"/>
    <property type="match status" value="1"/>
</dbReference>
<dbReference type="InterPro" id="IPR013108">
    <property type="entry name" value="Amidohydro_3"/>
</dbReference>
<dbReference type="Gene3D" id="2.30.40.10">
    <property type="entry name" value="Urease, subunit C, domain 1"/>
    <property type="match status" value="1"/>
</dbReference>
<sequence>MSVAEDFDLLIVGGTVIDGTRRPRYEADVGIRGGRIVAIGNLRGQAAKTTLDASGKIVSPGFIDSHTHDDAAVLRLPSMDSKVSQGVTTVVTGNCGVSIAPLRADSPVPAPLNLLVPEKPQDGTSFQTFSDYVEALRAAPCAVNVAPMVGHTTLRARTMADLSRTATSAEISDMRELLTEALNAGALGISTGTAYPPAAAATTEEVIEVCRPLTGTGAVYATHMRNEADSSIESLEETFAIGKALDVKVVVSHHKLMREQNFGKSTITLPFIRAAMKCQCVALDCYPYNASSTMLHLAEDRLTGKIRIASSGTHPELVGRELGDIAEEWGVSRSEASKRLQPASAIYFSMDEHDVQRILAFDETMIGSDGLPTGENPHPRLWGTFPRVLGHYSRTLGLFSLETAVWKMTGLTAQNFGIEQRGILEVGNHADVVVFDPNTVLDRATYDNPKEPADGIDYVIVNGTVTWQQRAHLGARNGTVITRTKR</sequence>
<gene>
    <name evidence="2" type="ORF">PQR03_16990</name>
</gene>
<dbReference type="InterPro" id="IPR023100">
    <property type="entry name" value="D-aminoacylase_insert_dom_sf"/>
</dbReference>
<reference evidence="2 3" key="1">
    <citation type="journal article" date="2024" name="Chem. Sci.">
        <title>Discovery of megapolipeptins by genome mining of a Burkholderiales bacteria collection.</title>
        <authorList>
            <person name="Paulo B.S."/>
            <person name="Recchia M.J.J."/>
            <person name="Lee S."/>
            <person name="Fergusson C.H."/>
            <person name="Romanowski S.B."/>
            <person name="Hernandez A."/>
            <person name="Krull N."/>
            <person name="Liu D.Y."/>
            <person name="Cavanagh H."/>
            <person name="Bos A."/>
            <person name="Gray C.A."/>
            <person name="Murphy B.T."/>
            <person name="Linington R.G."/>
            <person name="Eustaquio A.S."/>
        </authorList>
    </citation>
    <scope>NUCLEOTIDE SEQUENCE [LARGE SCALE GENOMIC DNA]</scope>
    <source>
        <strain evidence="2 3">RL17-351-BIE-A</strain>
    </source>
</reference>
<dbReference type="PANTHER" id="PTHR11647">
    <property type="entry name" value="HYDRANTOINASE/DIHYDROPYRIMIDINASE FAMILY MEMBER"/>
    <property type="match status" value="1"/>
</dbReference>
<dbReference type="InterPro" id="IPR032466">
    <property type="entry name" value="Metal_Hydrolase"/>
</dbReference>
<organism evidence="2 3">
    <name type="scientific">Paraburkholderia phytofirmans</name>
    <dbReference type="NCBI Taxonomy" id="261302"/>
    <lineage>
        <taxon>Bacteria</taxon>
        <taxon>Pseudomonadati</taxon>
        <taxon>Pseudomonadota</taxon>
        <taxon>Betaproteobacteria</taxon>
        <taxon>Burkholderiales</taxon>
        <taxon>Burkholderiaceae</taxon>
        <taxon>Paraburkholderia</taxon>
    </lineage>
</organism>
<dbReference type="RefSeq" id="WP_012434630.1">
    <property type="nucleotide sequence ID" value="NZ_JAQQCK010000006.1"/>
</dbReference>
<evidence type="ECO:0000313" key="2">
    <source>
        <dbReference type="EMBL" id="MFM0239823.1"/>
    </source>
</evidence>
<feature type="domain" description="Amidohydrolase 3" evidence="1">
    <location>
        <begin position="364"/>
        <end position="466"/>
    </location>
</feature>
<keyword evidence="3" id="KW-1185">Reference proteome</keyword>
<dbReference type="CDD" id="cd01297">
    <property type="entry name" value="D-aminoacylase"/>
    <property type="match status" value="1"/>
</dbReference>
<evidence type="ECO:0000259" key="1">
    <source>
        <dbReference type="Pfam" id="PF07969"/>
    </source>
</evidence>
<dbReference type="InterPro" id="IPR050378">
    <property type="entry name" value="Metallo-dep_Hydrolases_sf"/>
</dbReference>
<dbReference type="EMBL" id="JAQQDR010000006">
    <property type="protein sequence ID" value="MFM0239823.1"/>
    <property type="molecule type" value="Genomic_DNA"/>
</dbReference>
<dbReference type="SUPFAM" id="SSF51338">
    <property type="entry name" value="Composite domain of metallo-dependent hydrolases"/>
    <property type="match status" value="1"/>
</dbReference>
<dbReference type="InterPro" id="IPR011059">
    <property type="entry name" value="Metal-dep_hydrolase_composite"/>
</dbReference>
<feature type="domain" description="Amidohydrolase 3" evidence="1">
    <location>
        <begin position="50"/>
        <end position="224"/>
    </location>
</feature>
<dbReference type="PANTHER" id="PTHR11647:SF1">
    <property type="entry name" value="COLLAPSIN RESPONSE MEDIATOR PROTEIN"/>
    <property type="match status" value="1"/>
</dbReference>
<dbReference type="Gene3D" id="3.30.1490.130">
    <property type="entry name" value="D-aminoacylase. Domain 3"/>
    <property type="match status" value="1"/>
</dbReference>
<dbReference type="Pfam" id="PF07969">
    <property type="entry name" value="Amidohydro_3"/>
    <property type="match status" value="2"/>
</dbReference>
<proteinExistence type="predicted"/>
<dbReference type="Proteomes" id="UP001629274">
    <property type="component" value="Unassembled WGS sequence"/>
</dbReference>